<evidence type="ECO:0000313" key="3">
    <source>
        <dbReference type="EMBL" id="OSX63022.1"/>
    </source>
</evidence>
<dbReference type="EMBL" id="KZ110596">
    <property type="protein sequence ID" value="OSX63022.1"/>
    <property type="molecule type" value="Genomic_DNA"/>
</dbReference>
<name>A0A1X6N3I0_9APHY</name>
<evidence type="ECO:0000313" key="4">
    <source>
        <dbReference type="Proteomes" id="UP000194127"/>
    </source>
</evidence>
<dbReference type="AlphaFoldDB" id="A0A1X6N3I0"/>
<evidence type="ECO:0000259" key="2">
    <source>
        <dbReference type="Pfam" id="PF22685"/>
    </source>
</evidence>
<dbReference type="Pfam" id="PF22685">
    <property type="entry name" value="Gal80p_C-like"/>
    <property type="match status" value="1"/>
</dbReference>
<dbReference type="OrthoDB" id="64915at2759"/>
<keyword evidence="4" id="KW-1185">Reference proteome</keyword>
<organism evidence="3 4">
    <name type="scientific">Postia placenta MAD-698-R-SB12</name>
    <dbReference type="NCBI Taxonomy" id="670580"/>
    <lineage>
        <taxon>Eukaryota</taxon>
        <taxon>Fungi</taxon>
        <taxon>Dikarya</taxon>
        <taxon>Basidiomycota</taxon>
        <taxon>Agaricomycotina</taxon>
        <taxon>Agaricomycetes</taxon>
        <taxon>Polyporales</taxon>
        <taxon>Adustoporiaceae</taxon>
        <taxon>Rhodonia</taxon>
    </lineage>
</organism>
<dbReference type="PANTHER" id="PTHR43708:SF1">
    <property type="entry name" value="GALACTOSE_LACTOSE METABOLISM REGULATORY PROTEIN GAL80"/>
    <property type="match status" value="1"/>
</dbReference>
<dbReference type="InterPro" id="IPR000683">
    <property type="entry name" value="Gfo/Idh/MocA-like_OxRdtase_N"/>
</dbReference>
<accession>A0A1X6N3I0</accession>
<sequence>MSPIRIGFVGLSTQGWAAFMLAPSLLQSPLSDQYALAAVSTSNPHSAQASAKKYSDLAKGPVKAYHSSTAHIAGDGDVDMIAIAVKATDHKAAALPVIQAGKDFFLEWPAGRGLRETREIADAARSARIRTMVGLQGRQSLVIREIKRIIVSGKIGRVLSSTVTARPAREPYYWGPYIGERNQYTATVENGATMLDIAVGHFLDSFMFTLGPFSSVSAILENQFPTAQLVDGSGSPTGVSIEQTGCSQAAISGVLKSGAVVSIHWRGGLESKHGKDGTPFIWTIDGESGSIRVESSEPGGSFLHIRDPVLYVDGQEVKLERNDGMSNTGRAWAEYANGNHGLYPTIDDAVEVKTLLEAIVGSARDACVVHL</sequence>
<dbReference type="Proteomes" id="UP000194127">
    <property type="component" value="Unassembled WGS sequence"/>
</dbReference>
<dbReference type="InterPro" id="IPR055080">
    <property type="entry name" value="Gal80p-like_C"/>
</dbReference>
<dbReference type="STRING" id="670580.A0A1X6N3I0"/>
<reference evidence="3 4" key="1">
    <citation type="submission" date="2017-04" db="EMBL/GenBank/DDBJ databases">
        <title>Genome Sequence of the Model Brown-Rot Fungus Postia placenta SB12.</title>
        <authorList>
            <consortium name="DOE Joint Genome Institute"/>
            <person name="Gaskell J."/>
            <person name="Kersten P."/>
            <person name="Larrondo L.F."/>
            <person name="Canessa P."/>
            <person name="Martinez D."/>
            <person name="Hibbett D."/>
            <person name="Schmoll M."/>
            <person name="Kubicek C.P."/>
            <person name="Martinez A.T."/>
            <person name="Yadav J."/>
            <person name="Master E."/>
            <person name="Magnuson J.K."/>
            <person name="James T."/>
            <person name="Yaver D."/>
            <person name="Berka R."/>
            <person name="Labutti K."/>
            <person name="Lipzen A."/>
            <person name="Aerts A."/>
            <person name="Barry K."/>
            <person name="Henrissat B."/>
            <person name="Blanchette R."/>
            <person name="Grigoriev I."/>
            <person name="Cullen D."/>
        </authorList>
    </citation>
    <scope>NUCLEOTIDE SEQUENCE [LARGE SCALE GENOMIC DNA]</scope>
    <source>
        <strain evidence="3 4">MAD-698-R-SB12</strain>
    </source>
</reference>
<dbReference type="Pfam" id="PF01408">
    <property type="entry name" value="GFO_IDH_MocA"/>
    <property type="match status" value="1"/>
</dbReference>
<protein>
    <submittedName>
        <fullName evidence="3">Uncharacterized protein</fullName>
    </submittedName>
</protein>
<dbReference type="SUPFAM" id="SSF51735">
    <property type="entry name" value="NAD(P)-binding Rossmann-fold domains"/>
    <property type="match status" value="1"/>
</dbReference>
<dbReference type="PANTHER" id="PTHR43708">
    <property type="entry name" value="CONSERVED EXPRESSED OXIDOREDUCTASE (EUROFUNG)"/>
    <property type="match status" value="1"/>
</dbReference>
<dbReference type="SUPFAM" id="SSF55347">
    <property type="entry name" value="Glyceraldehyde-3-phosphate dehydrogenase-like, C-terminal domain"/>
    <property type="match status" value="1"/>
</dbReference>
<dbReference type="Gene3D" id="3.40.50.720">
    <property type="entry name" value="NAD(P)-binding Rossmann-like Domain"/>
    <property type="match status" value="1"/>
</dbReference>
<dbReference type="Gene3D" id="3.30.360.10">
    <property type="entry name" value="Dihydrodipicolinate Reductase, domain 2"/>
    <property type="match status" value="1"/>
</dbReference>
<gene>
    <name evidence="3" type="ORF">POSPLADRAFT_1046368</name>
</gene>
<dbReference type="GeneID" id="36323962"/>
<dbReference type="InterPro" id="IPR051317">
    <property type="entry name" value="Gfo/Idh/MocA_oxidoreduct"/>
</dbReference>
<dbReference type="InterPro" id="IPR036291">
    <property type="entry name" value="NAD(P)-bd_dom_sf"/>
</dbReference>
<proteinExistence type="predicted"/>
<dbReference type="RefSeq" id="XP_024339816.1">
    <property type="nucleotide sequence ID" value="XM_024479012.1"/>
</dbReference>
<feature type="domain" description="Gfo/Idh/MocA-like oxidoreductase N-terminal" evidence="1">
    <location>
        <begin position="4"/>
        <end position="134"/>
    </location>
</feature>
<feature type="domain" description="Gal80p-like C-terminal" evidence="2">
    <location>
        <begin position="143"/>
        <end position="295"/>
    </location>
</feature>
<evidence type="ECO:0000259" key="1">
    <source>
        <dbReference type="Pfam" id="PF01408"/>
    </source>
</evidence>
<dbReference type="GO" id="GO:0000166">
    <property type="term" value="F:nucleotide binding"/>
    <property type="evidence" value="ECO:0007669"/>
    <property type="project" value="InterPro"/>
</dbReference>